<comment type="subunit">
    <text evidence="4 8">Monomer.</text>
</comment>
<dbReference type="OrthoDB" id="9810298at2"/>
<evidence type="ECO:0000256" key="4">
    <source>
        <dbReference type="ARBA" id="ARBA00011245"/>
    </source>
</evidence>
<dbReference type="RefSeq" id="WP_057904922.1">
    <property type="nucleotide sequence ID" value="NZ_AZDA01000090.1"/>
</dbReference>
<dbReference type="STRING" id="1423726.FC07_GL000414"/>
<comment type="function">
    <text evidence="1 8">Tetrapolymerization of the monopyrrole PBG into the hydroxymethylbilane pre-uroporphyrinogen in several discrete steps.</text>
</comment>
<dbReference type="SUPFAM" id="SSF54782">
    <property type="entry name" value="Porphobilinogen deaminase (hydroxymethylbilane synthase), C-terminal domain"/>
    <property type="match status" value="1"/>
</dbReference>
<feature type="domain" description="Porphobilinogen deaminase C-terminal" evidence="10">
    <location>
        <begin position="227"/>
        <end position="293"/>
    </location>
</feature>
<dbReference type="InterPro" id="IPR000860">
    <property type="entry name" value="HemC"/>
</dbReference>
<dbReference type="PANTHER" id="PTHR11557:SF0">
    <property type="entry name" value="PORPHOBILINOGEN DEAMINASE"/>
    <property type="match status" value="1"/>
</dbReference>
<dbReference type="NCBIfam" id="TIGR00212">
    <property type="entry name" value="hemC"/>
    <property type="match status" value="1"/>
</dbReference>
<dbReference type="SUPFAM" id="SSF53850">
    <property type="entry name" value="Periplasmic binding protein-like II"/>
    <property type="match status" value="1"/>
</dbReference>
<dbReference type="PATRIC" id="fig|1423726.3.peg.430"/>
<evidence type="ECO:0000256" key="5">
    <source>
        <dbReference type="ARBA" id="ARBA00022679"/>
    </source>
</evidence>
<dbReference type="FunFam" id="3.40.190.10:FF:000005">
    <property type="entry name" value="Porphobilinogen deaminase"/>
    <property type="match status" value="1"/>
</dbReference>
<feature type="domain" description="Porphobilinogen deaminase N-terminal" evidence="9">
    <location>
        <begin position="5"/>
        <end position="213"/>
    </location>
</feature>
<evidence type="ECO:0000259" key="10">
    <source>
        <dbReference type="Pfam" id="PF03900"/>
    </source>
</evidence>
<keyword evidence="5 8" id="KW-0808">Transferase</keyword>
<accession>A0A0R1GKP3</accession>
<dbReference type="GO" id="GO:0005737">
    <property type="term" value="C:cytoplasm"/>
    <property type="evidence" value="ECO:0007669"/>
    <property type="project" value="UniProtKB-UniRule"/>
</dbReference>
<dbReference type="InterPro" id="IPR022417">
    <property type="entry name" value="Porphobilin_deaminase_N"/>
</dbReference>
<dbReference type="Proteomes" id="UP000051461">
    <property type="component" value="Unassembled WGS sequence"/>
</dbReference>
<evidence type="ECO:0000313" key="11">
    <source>
        <dbReference type="EMBL" id="KRK34662.1"/>
    </source>
</evidence>
<feature type="modified residue" description="S-(dipyrrolylmethanemethyl)cysteine" evidence="8">
    <location>
        <position position="243"/>
    </location>
</feature>
<dbReference type="AlphaFoldDB" id="A0A0R1GKP3"/>
<dbReference type="PANTHER" id="PTHR11557">
    <property type="entry name" value="PORPHOBILINOGEN DEAMINASE"/>
    <property type="match status" value="1"/>
</dbReference>
<comment type="pathway">
    <text evidence="2">Porphyrin-containing compound metabolism; protoporphyrin-IX biosynthesis; coproporphyrinogen-III from 5-aminolevulinate: step 2/4.</text>
</comment>
<evidence type="ECO:0000256" key="8">
    <source>
        <dbReference type="HAMAP-Rule" id="MF_00260"/>
    </source>
</evidence>
<evidence type="ECO:0000313" key="12">
    <source>
        <dbReference type="Proteomes" id="UP000051461"/>
    </source>
</evidence>
<dbReference type="Pfam" id="PF01379">
    <property type="entry name" value="Porphobil_deam"/>
    <property type="match status" value="1"/>
</dbReference>
<dbReference type="GO" id="GO:0006782">
    <property type="term" value="P:protoporphyrinogen IX biosynthetic process"/>
    <property type="evidence" value="ECO:0007669"/>
    <property type="project" value="UniProtKB-UniRule"/>
</dbReference>
<evidence type="ECO:0000256" key="2">
    <source>
        <dbReference type="ARBA" id="ARBA00004735"/>
    </source>
</evidence>
<evidence type="ECO:0000256" key="1">
    <source>
        <dbReference type="ARBA" id="ARBA00002869"/>
    </source>
</evidence>
<evidence type="ECO:0000256" key="7">
    <source>
        <dbReference type="ARBA" id="ARBA00048169"/>
    </source>
</evidence>
<dbReference type="Pfam" id="PF03900">
    <property type="entry name" value="Porphobil_deamC"/>
    <property type="match status" value="1"/>
</dbReference>
<dbReference type="InterPro" id="IPR036803">
    <property type="entry name" value="Porphobilinogen_deaminase_C_sf"/>
</dbReference>
<sequence>MRTKIVIGTRKSQLALRQTAIVVQALQRQFPDLTVEVAKITTQGDRDRKSSLQKIGGKGVFVKAIEQQLLNGTIDLAVHSLKDVPPALPTGLALGAILKRASPFDCLVTPLPLTQFSDLPQGARLGTNSSRRGANLRHLRPDLEIVPIRGNVETRLHQIETQHLAGAILAEAGLDRLAIDLGTYRRLSLRHVLLPAAGQGALAVESRANDAALAPFLQAINDPQTAACVGIERDFMAALGGTCSFPIGSYAFTNALGYRFKGFAAAADGQHWFEVENNGPRPAGIGQTAGNILIDQGALNVIQP</sequence>
<comment type="similarity">
    <text evidence="3 8">Belongs to the HMBS family.</text>
</comment>
<comment type="miscellaneous">
    <text evidence="8">The porphobilinogen subunits are added to the dipyrromethane group.</text>
</comment>
<dbReference type="PIRSF" id="PIRSF001438">
    <property type="entry name" value="4pyrrol_synth_OHMeBilane_synth"/>
    <property type="match status" value="1"/>
</dbReference>
<dbReference type="Gene3D" id="3.40.190.10">
    <property type="entry name" value="Periplasmic binding protein-like II"/>
    <property type="match status" value="2"/>
</dbReference>
<keyword evidence="12" id="KW-1185">Reference proteome</keyword>
<organism evidence="11 12">
    <name type="scientific">Loigolactobacillus bifermentans DSM 20003</name>
    <dbReference type="NCBI Taxonomy" id="1423726"/>
    <lineage>
        <taxon>Bacteria</taxon>
        <taxon>Bacillati</taxon>
        <taxon>Bacillota</taxon>
        <taxon>Bacilli</taxon>
        <taxon>Lactobacillales</taxon>
        <taxon>Lactobacillaceae</taxon>
        <taxon>Loigolactobacillus</taxon>
    </lineage>
</organism>
<reference evidence="11 12" key="1">
    <citation type="journal article" date="2015" name="Genome Announc.">
        <title>Expanding the biotechnology potential of lactobacilli through comparative genomics of 213 strains and associated genera.</title>
        <authorList>
            <person name="Sun Z."/>
            <person name="Harris H.M."/>
            <person name="McCann A."/>
            <person name="Guo C."/>
            <person name="Argimon S."/>
            <person name="Zhang W."/>
            <person name="Yang X."/>
            <person name="Jeffery I.B."/>
            <person name="Cooney J.C."/>
            <person name="Kagawa T.F."/>
            <person name="Liu W."/>
            <person name="Song Y."/>
            <person name="Salvetti E."/>
            <person name="Wrobel A."/>
            <person name="Rasinkangas P."/>
            <person name="Parkhill J."/>
            <person name="Rea M.C."/>
            <person name="O'Sullivan O."/>
            <person name="Ritari J."/>
            <person name="Douillard F.P."/>
            <person name="Paul Ross R."/>
            <person name="Yang R."/>
            <person name="Briner A.E."/>
            <person name="Felis G.E."/>
            <person name="de Vos W.M."/>
            <person name="Barrangou R."/>
            <person name="Klaenhammer T.R."/>
            <person name="Caufield P.W."/>
            <person name="Cui Y."/>
            <person name="Zhang H."/>
            <person name="O'Toole P.W."/>
        </authorList>
    </citation>
    <scope>NUCLEOTIDE SEQUENCE [LARGE SCALE GENOMIC DNA]</scope>
    <source>
        <strain evidence="11 12">DSM 20003</strain>
    </source>
</reference>
<comment type="cofactor">
    <cofactor evidence="8">
        <name>dipyrromethane</name>
        <dbReference type="ChEBI" id="CHEBI:60342"/>
    </cofactor>
    <text evidence="8">Binds 1 dipyrromethane group covalently.</text>
</comment>
<proteinExistence type="inferred from homology"/>
<dbReference type="EMBL" id="AZDA01000090">
    <property type="protein sequence ID" value="KRK34662.1"/>
    <property type="molecule type" value="Genomic_DNA"/>
</dbReference>
<gene>
    <name evidence="8" type="primary">hemC</name>
    <name evidence="11" type="ORF">FC07_GL000414</name>
</gene>
<comment type="catalytic activity">
    <reaction evidence="7 8">
        <text>4 porphobilinogen + H2O = hydroxymethylbilane + 4 NH4(+)</text>
        <dbReference type="Rhea" id="RHEA:13185"/>
        <dbReference type="ChEBI" id="CHEBI:15377"/>
        <dbReference type="ChEBI" id="CHEBI:28938"/>
        <dbReference type="ChEBI" id="CHEBI:57845"/>
        <dbReference type="ChEBI" id="CHEBI:58126"/>
        <dbReference type="EC" id="2.5.1.61"/>
    </reaction>
</comment>
<evidence type="ECO:0000256" key="3">
    <source>
        <dbReference type="ARBA" id="ARBA00005638"/>
    </source>
</evidence>
<dbReference type="HAMAP" id="MF_00260">
    <property type="entry name" value="Porphobil_deam"/>
    <property type="match status" value="1"/>
</dbReference>
<keyword evidence="6 8" id="KW-0627">Porphyrin biosynthesis</keyword>
<dbReference type="InterPro" id="IPR022418">
    <property type="entry name" value="Porphobilinogen_deaminase_C"/>
</dbReference>
<dbReference type="EC" id="2.5.1.61" evidence="8"/>
<protein>
    <recommendedName>
        <fullName evidence="8">Porphobilinogen deaminase</fullName>
        <shortName evidence="8">PBG</shortName>
        <ecNumber evidence="8">2.5.1.61</ecNumber>
    </recommendedName>
    <alternativeName>
        <fullName evidence="8">Hydroxymethylbilane synthase</fullName>
        <shortName evidence="8">HMBS</shortName>
    </alternativeName>
    <alternativeName>
        <fullName evidence="8">Pre-uroporphyrinogen synthase</fullName>
    </alternativeName>
</protein>
<dbReference type="GO" id="GO:0004418">
    <property type="term" value="F:hydroxymethylbilane synthase activity"/>
    <property type="evidence" value="ECO:0007669"/>
    <property type="project" value="UniProtKB-UniRule"/>
</dbReference>
<comment type="caution">
    <text evidence="11">The sequence shown here is derived from an EMBL/GenBank/DDBJ whole genome shotgun (WGS) entry which is preliminary data.</text>
</comment>
<evidence type="ECO:0000259" key="9">
    <source>
        <dbReference type="Pfam" id="PF01379"/>
    </source>
</evidence>
<dbReference type="Gene3D" id="3.30.160.40">
    <property type="entry name" value="Porphobilinogen deaminase, C-terminal domain"/>
    <property type="match status" value="1"/>
</dbReference>
<evidence type="ECO:0000256" key="6">
    <source>
        <dbReference type="ARBA" id="ARBA00023244"/>
    </source>
</evidence>
<dbReference type="FunFam" id="3.40.190.10:FF:000004">
    <property type="entry name" value="Porphobilinogen deaminase"/>
    <property type="match status" value="1"/>
</dbReference>
<dbReference type="PRINTS" id="PR00151">
    <property type="entry name" value="PORPHBDMNASE"/>
</dbReference>
<name>A0A0R1GKP3_9LACO</name>